<sequence>MTDLGELLSGTEAGIARLRAGSTPADGAVARTVRRVRRRRGVRHTRDAVVGVAAVGAVGTAAWWAGPLGLEATEAASSPSATATSSATPVAPVEAAPPATARPVHVAEPLAVPDGLLAGTAPGWVLATSLQQRPGPADTADDVRGALHLVAPDGTRTTLLHVTGPVLLSVLDWRAGESTALAWADLDGTRTVGRLDLRTGDLTPLTGLPWGNLLVGSLDDGASVWLSWDAASDAPPDAASVAARHVSRLGTDETFTGTLRVLAADGTSRDLAPVSTARWVPTLSPDGGRVAMTSPAGEPQVVGVRTGAVDTLADVGDGCTLAGWASAGEIALSCPAGDGFTLLARDVTGGSPGRTLATTQHPVRDAWPLGDGRVGVGLAERAAPCDADVQPAVVAGGEVTAITGGWGAGDHGGPVAFAAGAAYTQLNACSLGETPGPVRDVRTDVATGDVVTFGWLDEAHAQDLAAPDGWGDSSVGFVVAR</sequence>
<organism evidence="2 3">
    <name type="scientific">Cellulomonas fimi (strain ATCC 484 / DSM 20113 / JCM 1341 / CCUG 24087 / LMG 16345 / NBRC 15513 / NCIMB 8980 / NCTC 7547 / NRS-133)</name>
    <dbReference type="NCBI Taxonomy" id="590998"/>
    <lineage>
        <taxon>Bacteria</taxon>
        <taxon>Bacillati</taxon>
        <taxon>Actinomycetota</taxon>
        <taxon>Actinomycetes</taxon>
        <taxon>Micrococcales</taxon>
        <taxon>Cellulomonadaceae</taxon>
        <taxon>Cellulomonas</taxon>
    </lineage>
</organism>
<evidence type="ECO:0000313" key="3">
    <source>
        <dbReference type="Proteomes" id="UP000008460"/>
    </source>
</evidence>
<reference evidence="2 3" key="1">
    <citation type="submission" date="2011-04" db="EMBL/GenBank/DDBJ databases">
        <title>Complete sequence of Cellulomonas fimi ATCC 484.</title>
        <authorList>
            <consortium name="US DOE Joint Genome Institute"/>
            <person name="Lucas S."/>
            <person name="Han J."/>
            <person name="Lapidus A."/>
            <person name="Cheng J.-F."/>
            <person name="Goodwin L."/>
            <person name="Pitluck S."/>
            <person name="Peters L."/>
            <person name="Chertkov O."/>
            <person name="Detter J.C."/>
            <person name="Han C."/>
            <person name="Tapia R."/>
            <person name="Land M."/>
            <person name="Hauser L."/>
            <person name="Kyrpides N."/>
            <person name="Ivanova N."/>
            <person name="Ovchinnikova G."/>
            <person name="Pagani I."/>
            <person name="Mead D."/>
            <person name="Brumm P."/>
            <person name="Woyke T."/>
        </authorList>
    </citation>
    <scope>NUCLEOTIDE SEQUENCE [LARGE SCALE GENOMIC DNA]</scope>
    <source>
        <strain evidence="3">ATCC 484 / DSM 20113 / JCM 1341 / NBRC 15513 / NCIMB 8980 / NCTC 7547</strain>
    </source>
</reference>
<protein>
    <submittedName>
        <fullName evidence="2">Uncharacterized protein</fullName>
    </submittedName>
</protein>
<dbReference type="EMBL" id="CP002666">
    <property type="protein sequence ID" value="AEE47894.1"/>
    <property type="molecule type" value="Genomic_DNA"/>
</dbReference>
<dbReference type="Proteomes" id="UP000008460">
    <property type="component" value="Chromosome"/>
</dbReference>
<dbReference type="RefSeq" id="WP_013772917.1">
    <property type="nucleotide sequence ID" value="NC_015514.1"/>
</dbReference>
<dbReference type="STRING" id="590998.Celf_3789"/>
<proteinExistence type="predicted"/>
<evidence type="ECO:0000313" key="2">
    <source>
        <dbReference type="EMBL" id="AEE47894.1"/>
    </source>
</evidence>
<evidence type="ECO:0000256" key="1">
    <source>
        <dbReference type="SAM" id="MobiDB-lite"/>
    </source>
</evidence>
<name>F4H5H1_CELFA</name>
<dbReference type="AlphaFoldDB" id="F4H5H1"/>
<feature type="region of interest" description="Disordered" evidence="1">
    <location>
        <begin position="79"/>
        <end position="100"/>
    </location>
</feature>
<accession>F4H5H1</accession>
<keyword evidence="3" id="KW-1185">Reference proteome</keyword>
<dbReference type="SUPFAM" id="SSF82171">
    <property type="entry name" value="DPP6 N-terminal domain-like"/>
    <property type="match status" value="1"/>
</dbReference>
<gene>
    <name evidence="2" type="ordered locus">Celf_3789</name>
</gene>
<dbReference type="KEGG" id="cfi:Celf_3789"/>
<dbReference type="HOGENOM" id="CLU_567060_0_0_11"/>